<evidence type="ECO:0000313" key="4">
    <source>
        <dbReference type="Proteomes" id="UP001431429"/>
    </source>
</evidence>
<evidence type="ECO:0000256" key="1">
    <source>
        <dbReference type="SAM" id="SignalP"/>
    </source>
</evidence>
<name>A0ABT0UMM2_9ACTN</name>
<protein>
    <recommendedName>
        <fullName evidence="2">Endonuclease/exonuclease/phosphatase domain-containing protein</fullName>
    </recommendedName>
</protein>
<accession>A0ABT0UMM2</accession>
<dbReference type="Proteomes" id="UP001431429">
    <property type="component" value="Unassembled WGS sequence"/>
</dbReference>
<evidence type="ECO:0000313" key="3">
    <source>
        <dbReference type="EMBL" id="MCM2389481.1"/>
    </source>
</evidence>
<feature type="chain" id="PRO_5046546184" description="Endonuclease/exonuclease/phosphatase domain-containing protein" evidence="1">
    <location>
        <begin position="29"/>
        <end position="340"/>
    </location>
</feature>
<keyword evidence="4" id="KW-1185">Reference proteome</keyword>
<dbReference type="RefSeq" id="WP_250919827.1">
    <property type="nucleotide sequence ID" value="NZ_JAMQAW010000011.1"/>
</dbReference>
<dbReference type="InterPro" id="IPR036691">
    <property type="entry name" value="Endo/exonu/phosph_ase_sf"/>
</dbReference>
<dbReference type="SUPFAM" id="SSF56219">
    <property type="entry name" value="DNase I-like"/>
    <property type="match status" value="1"/>
</dbReference>
<dbReference type="EMBL" id="JAMQAW010000011">
    <property type="protein sequence ID" value="MCM2389481.1"/>
    <property type="molecule type" value="Genomic_DNA"/>
</dbReference>
<gene>
    <name evidence="3" type="ORF">NBG84_14470</name>
</gene>
<reference evidence="3" key="1">
    <citation type="submission" date="2022-06" db="EMBL/GenBank/DDBJ databases">
        <title>Genome public.</title>
        <authorList>
            <person name="Sun Q."/>
        </authorList>
    </citation>
    <scope>NUCLEOTIDE SEQUENCE</scope>
    <source>
        <strain evidence="3">CWNU-1</strain>
    </source>
</reference>
<dbReference type="InterPro" id="IPR005135">
    <property type="entry name" value="Endo/exonuclease/phosphatase"/>
</dbReference>
<feature type="signal peptide" evidence="1">
    <location>
        <begin position="1"/>
        <end position="28"/>
    </location>
</feature>
<proteinExistence type="predicted"/>
<evidence type="ECO:0000259" key="2">
    <source>
        <dbReference type="Pfam" id="PF03372"/>
    </source>
</evidence>
<keyword evidence="1" id="KW-0732">Signal</keyword>
<comment type="caution">
    <text evidence="3">The sequence shown here is derived from an EMBL/GenBank/DDBJ whole genome shotgun (WGS) entry which is preliminary data.</text>
</comment>
<feature type="domain" description="Endonuclease/exonuclease/phosphatase" evidence="2">
    <location>
        <begin position="39"/>
        <end position="329"/>
    </location>
</feature>
<organism evidence="3 4">
    <name type="scientific">Streptomyces albipurpureus</name>
    <dbReference type="NCBI Taxonomy" id="2897419"/>
    <lineage>
        <taxon>Bacteria</taxon>
        <taxon>Bacillati</taxon>
        <taxon>Actinomycetota</taxon>
        <taxon>Actinomycetes</taxon>
        <taxon>Kitasatosporales</taxon>
        <taxon>Streptomycetaceae</taxon>
        <taxon>Streptomyces</taxon>
    </lineage>
</organism>
<dbReference type="Pfam" id="PF03372">
    <property type="entry name" value="Exo_endo_phos"/>
    <property type="match status" value="1"/>
</dbReference>
<sequence>MKSHTRMVLVVAAVLLATDAVNSTAAVAEPPAAVEYQIGTFNMAGGNKHHGSKGPEAPEALVRSIQERGPAFVAVQEGCADWSDHLRARLGGSDGSREHAVFFNPVKRGVSGPDGRLGDPGVPDEALADATCDKKPVAFGNGVIVRTDVFGPAQELRVEEHPLTSAVMRQAVSEGGEKAGRYATKERREMLCVRSEARRMAACSVHLTHDDRDLRIAEASMAQVILRDAYAGYTTLLGGDFNDDPLSATADHFYAPGYERGAQGEFKEADSPCGNEVKRGFTTRELWWPYTYCRSGEATLNGDKIDALYVPLSVEVKWADATSAQHSDHVPLWAGVMLRA</sequence>
<dbReference type="Gene3D" id="3.60.10.10">
    <property type="entry name" value="Endonuclease/exonuclease/phosphatase"/>
    <property type="match status" value="1"/>
</dbReference>